<sequence>MHPANRCIYHIAKLLFPVIKKENKEKLKRNTSLSLNFDFHSLPFFEFAGEKENLKMGITSVIKDSLLNKKQSILIPTSYEEQRILNSKRCTQEGVRAGTKAAVIAGIATAVPTDRNRLLVHHTQALVVLPLGHLFHCLRRRRLEENGEKQKDPSA</sequence>
<evidence type="ECO:0000313" key="2">
    <source>
        <dbReference type="Proteomes" id="UP000316621"/>
    </source>
</evidence>
<keyword evidence="2" id="KW-1185">Reference proteome</keyword>
<dbReference type="Proteomes" id="UP000316621">
    <property type="component" value="Chromosome 2"/>
</dbReference>
<dbReference type="InterPro" id="IPR005050">
    <property type="entry name" value="Enod93"/>
</dbReference>
<evidence type="ECO:0000313" key="1">
    <source>
        <dbReference type="EMBL" id="RZC50107.1"/>
    </source>
</evidence>
<organism evidence="1 2">
    <name type="scientific">Papaver somniferum</name>
    <name type="common">Opium poppy</name>
    <dbReference type="NCBI Taxonomy" id="3469"/>
    <lineage>
        <taxon>Eukaryota</taxon>
        <taxon>Viridiplantae</taxon>
        <taxon>Streptophyta</taxon>
        <taxon>Embryophyta</taxon>
        <taxon>Tracheophyta</taxon>
        <taxon>Spermatophyta</taxon>
        <taxon>Magnoliopsida</taxon>
        <taxon>Ranunculales</taxon>
        <taxon>Papaveraceae</taxon>
        <taxon>Papaveroideae</taxon>
        <taxon>Papaver</taxon>
    </lineage>
</organism>
<dbReference type="EMBL" id="CM010716">
    <property type="protein sequence ID" value="RZC50107.1"/>
    <property type="molecule type" value="Genomic_DNA"/>
</dbReference>
<gene>
    <name evidence="1" type="ORF">C5167_018528</name>
</gene>
<name>A0A4Y7IN54_PAPSO</name>
<proteinExistence type="predicted"/>
<reference evidence="1 2" key="1">
    <citation type="journal article" date="2018" name="Science">
        <title>The opium poppy genome and morphinan production.</title>
        <authorList>
            <person name="Guo L."/>
            <person name="Winzer T."/>
            <person name="Yang X."/>
            <person name="Li Y."/>
            <person name="Ning Z."/>
            <person name="He Z."/>
            <person name="Teodor R."/>
            <person name="Lu Y."/>
            <person name="Bowser T.A."/>
            <person name="Graham I.A."/>
            <person name="Ye K."/>
        </authorList>
    </citation>
    <scope>NUCLEOTIDE SEQUENCE [LARGE SCALE GENOMIC DNA]</scope>
    <source>
        <strain evidence="2">cv. HN1</strain>
        <tissue evidence="1">Leaves</tissue>
    </source>
</reference>
<dbReference type="Pfam" id="PF03386">
    <property type="entry name" value="ENOD93"/>
    <property type="match status" value="1"/>
</dbReference>
<accession>A0A4Y7IN54</accession>
<dbReference type="Gramene" id="RZC50107">
    <property type="protein sequence ID" value="RZC50107"/>
    <property type="gene ID" value="C5167_018528"/>
</dbReference>
<dbReference type="AlphaFoldDB" id="A0A4Y7IN54"/>
<protein>
    <submittedName>
        <fullName evidence="1">Uncharacterized protein</fullName>
    </submittedName>
</protein>
<dbReference type="STRING" id="3469.A0A4Y7IN54"/>